<evidence type="ECO:0000256" key="3">
    <source>
        <dbReference type="ARBA" id="ARBA00023204"/>
    </source>
</evidence>
<keyword evidence="1" id="KW-0227">DNA damage</keyword>
<organism evidence="5 6">
    <name type="scientific">Corynebacterium pseudotuberculosis 258</name>
    <dbReference type="NCBI Taxonomy" id="1168865"/>
    <lineage>
        <taxon>Bacteria</taxon>
        <taxon>Bacillati</taxon>
        <taxon>Actinomycetota</taxon>
        <taxon>Actinomycetes</taxon>
        <taxon>Mycobacteriales</taxon>
        <taxon>Corynebacteriaceae</taxon>
        <taxon>Corynebacterium</taxon>
    </lineage>
</organism>
<keyword evidence="2" id="KW-0378">Hydrolase</keyword>
<dbReference type="Pfam" id="PF03167">
    <property type="entry name" value="UDG"/>
    <property type="match status" value="1"/>
</dbReference>
<protein>
    <submittedName>
        <fullName evidence="5">Mismatch-specific DNA-glycosylase</fullName>
    </submittedName>
</protein>
<dbReference type="Proteomes" id="UP000006465">
    <property type="component" value="Chromosome"/>
</dbReference>
<dbReference type="SUPFAM" id="SSF52141">
    <property type="entry name" value="Uracil-DNA glycosylase-like"/>
    <property type="match status" value="1"/>
</dbReference>
<keyword evidence="3" id="KW-0234">DNA repair</keyword>
<dbReference type="GO" id="GO:0004844">
    <property type="term" value="F:uracil DNA N-glycosylase activity"/>
    <property type="evidence" value="ECO:0007669"/>
    <property type="project" value="TreeGrafter"/>
</dbReference>
<dbReference type="InterPro" id="IPR036895">
    <property type="entry name" value="Uracil-DNA_glycosylase-like_sf"/>
</dbReference>
<sequence>MSTAHPSPLGGRRPTRAELVNFKNKTVSDRFPPPGSALRLLIVGVNPGLWTAAVNAPFAYPGNRFWPSLDRAGIVSPVFEVSEGMSDAQELILYEQGIAMTNLVSRATARADELEKDELMAGAHRVVGLASELRPQAVAVAGITAFRIAFEMKKAVLGLQDTNSIKGWPEDVSLWVVPQPSGLNAHETIDSLAAKWRAVWDSTIPPQQSHC</sequence>
<evidence type="ECO:0000313" key="6">
    <source>
        <dbReference type="Proteomes" id="UP000006465"/>
    </source>
</evidence>
<dbReference type="InterPro" id="IPR015637">
    <property type="entry name" value="MUG/TDG"/>
</dbReference>
<dbReference type="GO" id="GO:0006285">
    <property type="term" value="P:base-excision repair, AP site formation"/>
    <property type="evidence" value="ECO:0007669"/>
    <property type="project" value="InterPro"/>
</dbReference>
<dbReference type="GeneID" id="93975008"/>
<accession>A0AAU8PP63</accession>
<dbReference type="PANTHER" id="PTHR12159:SF9">
    <property type="entry name" value="G_T MISMATCH-SPECIFIC THYMINE DNA GLYCOSYLASE"/>
    <property type="match status" value="1"/>
</dbReference>
<dbReference type="GO" id="GO:0008263">
    <property type="term" value="F:pyrimidine-specific mismatch base pair DNA N-glycosylase activity"/>
    <property type="evidence" value="ECO:0007669"/>
    <property type="project" value="TreeGrafter"/>
</dbReference>
<dbReference type="SMR" id="A0AAU8PP63"/>
<dbReference type="CDD" id="cd10028">
    <property type="entry name" value="UDG-F2_TDG_MUG"/>
    <property type="match status" value="1"/>
</dbReference>
<evidence type="ECO:0000256" key="2">
    <source>
        <dbReference type="ARBA" id="ARBA00022801"/>
    </source>
</evidence>
<evidence type="ECO:0000313" key="5">
    <source>
        <dbReference type="EMBL" id="AFK16281.1"/>
    </source>
</evidence>
<dbReference type="PANTHER" id="PTHR12159">
    <property type="entry name" value="G/T AND G/U MISMATCH-SPECIFIC DNA GLYCOSYLASE"/>
    <property type="match status" value="1"/>
</dbReference>
<dbReference type="EMBL" id="CP003540">
    <property type="protein sequence ID" value="AFK16281.1"/>
    <property type="molecule type" value="Genomic_DNA"/>
</dbReference>
<gene>
    <name evidence="5" type="ORF">CP258_03340</name>
</gene>
<dbReference type="RefSeq" id="WP_013241493.1">
    <property type="nucleotide sequence ID" value="NC_017945.3"/>
</dbReference>
<dbReference type="AlphaFoldDB" id="A0AAU8PP63"/>
<evidence type="ECO:0000259" key="4">
    <source>
        <dbReference type="Pfam" id="PF03167"/>
    </source>
</evidence>
<reference evidence="5 6" key="1">
    <citation type="journal article" date="2013" name="J. Biotechnol.">
        <title>Genome sequence of Corynebacterium pseudotuberculosis biovar equi strain 258 and prediction of antigenic targets to improve biotechnological vaccine production.</title>
        <authorList>
            <person name="Soares S.C."/>
            <person name="Trost E."/>
            <person name="Ramos R.T."/>
            <person name="Carneiro A.R."/>
            <person name="Santos A.R."/>
            <person name="Pinto A.C."/>
            <person name="Barbosa E."/>
            <person name="Aburjaile F."/>
            <person name="Ali A."/>
            <person name="Diniz C.A."/>
            <person name="Hassan S.S."/>
            <person name="Fiaux K."/>
            <person name="Guimaraes L.C."/>
            <person name="Bakhtiar S.M."/>
            <person name="Pereira U."/>
            <person name="Almeida S.S."/>
            <person name="Abreu V.A."/>
            <person name="Rocha F.S."/>
            <person name="Dorella F.A."/>
            <person name="Miyoshi A."/>
            <person name="Silva A."/>
            <person name="Azevedo V."/>
            <person name="Tauch A."/>
        </authorList>
    </citation>
    <scope>NUCLEOTIDE SEQUENCE [LARGE SCALE GENOMIC DNA]</scope>
    <source>
        <strain evidence="5 6">258</strain>
    </source>
</reference>
<dbReference type="KEGG" id="coe:CP258_03340"/>
<name>A0AAU8PP63_CORPS</name>
<dbReference type="InterPro" id="IPR005122">
    <property type="entry name" value="Uracil-DNA_glycosylase-like"/>
</dbReference>
<evidence type="ECO:0000256" key="1">
    <source>
        <dbReference type="ARBA" id="ARBA00022763"/>
    </source>
</evidence>
<feature type="domain" description="Uracil-DNA glycosylase-like" evidence="4">
    <location>
        <begin position="37"/>
        <end position="196"/>
    </location>
</feature>
<proteinExistence type="predicted"/>
<dbReference type="Gene3D" id="3.40.470.10">
    <property type="entry name" value="Uracil-DNA glycosylase-like domain"/>
    <property type="match status" value="1"/>
</dbReference>